<dbReference type="PRINTS" id="PR00385">
    <property type="entry name" value="P450"/>
</dbReference>
<evidence type="ECO:0000256" key="7">
    <source>
        <dbReference type="ARBA" id="ARBA00023033"/>
    </source>
</evidence>
<evidence type="ECO:0000256" key="9">
    <source>
        <dbReference type="RuleBase" id="RU000461"/>
    </source>
</evidence>
<evidence type="ECO:0000256" key="3">
    <source>
        <dbReference type="ARBA" id="ARBA00022617"/>
    </source>
</evidence>
<evidence type="ECO:0000256" key="2">
    <source>
        <dbReference type="ARBA" id="ARBA00010617"/>
    </source>
</evidence>
<dbReference type="PANTHER" id="PTHR24305:SF237">
    <property type="entry name" value="CYTOCHROME P450 MONOOXYGENASE ATNE-RELATED"/>
    <property type="match status" value="1"/>
</dbReference>
<dbReference type="AlphaFoldDB" id="A0AAV9NPQ3"/>
<dbReference type="GeneID" id="89976283"/>
<keyword evidence="11" id="KW-1185">Reference proteome</keyword>
<name>A0AAV9NPQ3_9EURO</name>
<proteinExistence type="inferred from homology"/>
<evidence type="ECO:0000256" key="6">
    <source>
        <dbReference type="ARBA" id="ARBA00023004"/>
    </source>
</evidence>
<organism evidence="10 11">
    <name type="scientific">Exophiala bonariae</name>
    <dbReference type="NCBI Taxonomy" id="1690606"/>
    <lineage>
        <taxon>Eukaryota</taxon>
        <taxon>Fungi</taxon>
        <taxon>Dikarya</taxon>
        <taxon>Ascomycota</taxon>
        <taxon>Pezizomycotina</taxon>
        <taxon>Eurotiomycetes</taxon>
        <taxon>Chaetothyriomycetidae</taxon>
        <taxon>Chaetothyriales</taxon>
        <taxon>Herpotrichiellaceae</taxon>
        <taxon>Exophiala</taxon>
    </lineage>
</organism>
<comment type="caution">
    <text evidence="10">The sequence shown here is derived from an EMBL/GenBank/DDBJ whole genome shotgun (WGS) entry which is preliminary data.</text>
</comment>
<dbReference type="GO" id="GO:0016705">
    <property type="term" value="F:oxidoreductase activity, acting on paired donors, with incorporation or reduction of molecular oxygen"/>
    <property type="evidence" value="ECO:0007669"/>
    <property type="project" value="InterPro"/>
</dbReference>
<keyword evidence="3 8" id="KW-0349">Heme</keyword>
<keyword evidence="6 8" id="KW-0408">Iron</keyword>
<dbReference type="Proteomes" id="UP001358417">
    <property type="component" value="Unassembled WGS sequence"/>
</dbReference>
<evidence type="ECO:0000313" key="11">
    <source>
        <dbReference type="Proteomes" id="UP001358417"/>
    </source>
</evidence>
<keyword evidence="7 9" id="KW-0503">Monooxygenase</keyword>
<dbReference type="InterPro" id="IPR001128">
    <property type="entry name" value="Cyt_P450"/>
</dbReference>
<evidence type="ECO:0000256" key="1">
    <source>
        <dbReference type="ARBA" id="ARBA00001971"/>
    </source>
</evidence>
<dbReference type="EMBL" id="JAVRRD010000003">
    <property type="protein sequence ID" value="KAK5061574.1"/>
    <property type="molecule type" value="Genomic_DNA"/>
</dbReference>
<protein>
    <submittedName>
        <fullName evidence="10">Uncharacterized protein</fullName>
    </submittedName>
</protein>
<dbReference type="InterPro" id="IPR050121">
    <property type="entry name" value="Cytochrome_P450_monoxygenase"/>
</dbReference>
<dbReference type="InterPro" id="IPR036396">
    <property type="entry name" value="Cyt_P450_sf"/>
</dbReference>
<dbReference type="Gene3D" id="1.10.630.10">
    <property type="entry name" value="Cytochrome P450"/>
    <property type="match status" value="1"/>
</dbReference>
<evidence type="ECO:0000256" key="5">
    <source>
        <dbReference type="ARBA" id="ARBA00023002"/>
    </source>
</evidence>
<dbReference type="PANTHER" id="PTHR24305">
    <property type="entry name" value="CYTOCHROME P450"/>
    <property type="match status" value="1"/>
</dbReference>
<sequence length="299" mass="33465">MENWIGGETARDNARNVEYAISQFQERAALEEERKKQKVDSTRKDLMHYLLNNADPKTGMRPTIGELQGDTLSLIGAGADTIATTLSAIFFYLARNQSVLQKLKAEIRSTFTSLEDIHSGPKMDSCTYLNACIEETLRIAPAVASQLPREVMKGGIVIDGEYIPEGVVLGVPSYVVHHDRNAFPESWSFRPERWIAGSNLNEDGVTVTKEDIRTAREAMCPFSMGSRSCVGRVFAYMEMRNAIASVLWVYDFEEVDGKERKGGGGSDLELGRERVDEFQIFDCFGADRDGPMLKFRPRS</sequence>
<feature type="binding site" description="axial binding residue" evidence="8">
    <location>
        <position position="229"/>
    </location>
    <ligand>
        <name>heme</name>
        <dbReference type="ChEBI" id="CHEBI:30413"/>
    </ligand>
    <ligandPart>
        <name>Fe</name>
        <dbReference type="ChEBI" id="CHEBI:18248"/>
    </ligandPart>
</feature>
<keyword evidence="4 8" id="KW-0479">Metal-binding</keyword>
<dbReference type="GO" id="GO:0005506">
    <property type="term" value="F:iron ion binding"/>
    <property type="evidence" value="ECO:0007669"/>
    <property type="project" value="InterPro"/>
</dbReference>
<dbReference type="Pfam" id="PF00067">
    <property type="entry name" value="p450"/>
    <property type="match status" value="1"/>
</dbReference>
<dbReference type="PRINTS" id="PR00463">
    <property type="entry name" value="EP450I"/>
</dbReference>
<dbReference type="GO" id="GO:0020037">
    <property type="term" value="F:heme binding"/>
    <property type="evidence" value="ECO:0007669"/>
    <property type="project" value="InterPro"/>
</dbReference>
<evidence type="ECO:0000256" key="8">
    <source>
        <dbReference type="PIRSR" id="PIRSR602401-1"/>
    </source>
</evidence>
<dbReference type="PROSITE" id="PS00086">
    <property type="entry name" value="CYTOCHROME_P450"/>
    <property type="match status" value="1"/>
</dbReference>
<evidence type="ECO:0000256" key="4">
    <source>
        <dbReference type="ARBA" id="ARBA00022723"/>
    </source>
</evidence>
<evidence type="ECO:0000313" key="10">
    <source>
        <dbReference type="EMBL" id="KAK5061574.1"/>
    </source>
</evidence>
<reference evidence="10 11" key="1">
    <citation type="submission" date="2023-08" db="EMBL/GenBank/DDBJ databases">
        <title>Black Yeasts Isolated from many extreme environments.</title>
        <authorList>
            <person name="Coleine C."/>
            <person name="Stajich J.E."/>
            <person name="Selbmann L."/>
        </authorList>
    </citation>
    <scope>NUCLEOTIDE SEQUENCE [LARGE SCALE GENOMIC DNA]</scope>
    <source>
        <strain evidence="10 11">CCFEE 5792</strain>
    </source>
</reference>
<comment type="similarity">
    <text evidence="2 9">Belongs to the cytochrome P450 family.</text>
</comment>
<keyword evidence="5 9" id="KW-0560">Oxidoreductase</keyword>
<accession>A0AAV9NPQ3</accession>
<dbReference type="SUPFAM" id="SSF48264">
    <property type="entry name" value="Cytochrome P450"/>
    <property type="match status" value="1"/>
</dbReference>
<dbReference type="InterPro" id="IPR002401">
    <property type="entry name" value="Cyt_P450_E_grp-I"/>
</dbReference>
<gene>
    <name evidence="10" type="ORF">LTR84_008118</name>
</gene>
<dbReference type="InterPro" id="IPR017972">
    <property type="entry name" value="Cyt_P450_CS"/>
</dbReference>
<dbReference type="GO" id="GO:0004497">
    <property type="term" value="F:monooxygenase activity"/>
    <property type="evidence" value="ECO:0007669"/>
    <property type="project" value="UniProtKB-KW"/>
</dbReference>
<comment type="cofactor">
    <cofactor evidence="1 8">
        <name>heme</name>
        <dbReference type="ChEBI" id="CHEBI:30413"/>
    </cofactor>
</comment>
<dbReference type="RefSeq" id="XP_064710671.1">
    <property type="nucleotide sequence ID" value="XM_064851668.1"/>
</dbReference>